<evidence type="ECO:0000313" key="13">
    <source>
        <dbReference type="Proteomes" id="UP000623681"/>
    </source>
</evidence>
<dbReference type="CDD" id="cd03254">
    <property type="entry name" value="ABCC_Glucan_exporter_like"/>
    <property type="match status" value="1"/>
</dbReference>
<keyword evidence="13" id="KW-1185">Reference proteome</keyword>
<evidence type="ECO:0000313" key="12">
    <source>
        <dbReference type="EMBL" id="MBL4930730.1"/>
    </source>
</evidence>
<dbReference type="GO" id="GO:0005886">
    <property type="term" value="C:plasma membrane"/>
    <property type="evidence" value="ECO:0007669"/>
    <property type="project" value="UniProtKB-SubCell"/>
</dbReference>
<dbReference type="InterPro" id="IPR036640">
    <property type="entry name" value="ABC1_TM_sf"/>
</dbReference>
<dbReference type="GO" id="GO:0016887">
    <property type="term" value="F:ATP hydrolysis activity"/>
    <property type="evidence" value="ECO:0007669"/>
    <property type="project" value="InterPro"/>
</dbReference>
<comment type="caution">
    <text evidence="12">The sequence shown here is derived from an EMBL/GenBank/DDBJ whole genome shotgun (WGS) entry which is preliminary data.</text>
</comment>
<comment type="subcellular location">
    <subcellularLocation>
        <location evidence="1">Cell membrane</location>
        <topology evidence="1">Multi-pass membrane protein</topology>
    </subcellularLocation>
</comment>
<evidence type="ECO:0000259" key="10">
    <source>
        <dbReference type="PROSITE" id="PS50893"/>
    </source>
</evidence>
<dbReference type="GO" id="GO:0015421">
    <property type="term" value="F:ABC-type oligopeptide transporter activity"/>
    <property type="evidence" value="ECO:0007669"/>
    <property type="project" value="TreeGrafter"/>
</dbReference>
<dbReference type="InterPro" id="IPR003439">
    <property type="entry name" value="ABC_transporter-like_ATP-bd"/>
</dbReference>
<dbReference type="AlphaFoldDB" id="A0A937FDC4"/>
<evidence type="ECO:0000259" key="11">
    <source>
        <dbReference type="PROSITE" id="PS50929"/>
    </source>
</evidence>
<evidence type="ECO:0000256" key="7">
    <source>
        <dbReference type="ARBA" id="ARBA00022989"/>
    </source>
</evidence>
<keyword evidence="3" id="KW-1003">Cell membrane</keyword>
<dbReference type="InterPro" id="IPR003593">
    <property type="entry name" value="AAA+_ATPase"/>
</dbReference>
<dbReference type="PANTHER" id="PTHR43394:SF1">
    <property type="entry name" value="ATP-BINDING CASSETTE SUB-FAMILY B MEMBER 10, MITOCHONDRIAL"/>
    <property type="match status" value="1"/>
</dbReference>
<gene>
    <name evidence="12" type="ORF">JK634_02850</name>
</gene>
<dbReference type="Gene3D" id="1.20.1560.10">
    <property type="entry name" value="ABC transporter type 1, transmembrane domain"/>
    <property type="match status" value="1"/>
</dbReference>
<dbReference type="FunFam" id="3.40.50.300:FF:000287">
    <property type="entry name" value="Multidrug ABC transporter ATP-binding protein"/>
    <property type="match status" value="1"/>
</dbReference>
<evidence type="ECO:0000256" key="6">
    <source>
        <dbReference type="ARBA" id="ARBA00022840"/>
    </source>
</evidence>
<evidence type="ECO:0000256" key="9">
    <source>
        <dbReference type="SAM" id="Phobius"/>
    </source>
</evidence>
<dbReference type="InterPro" id="IPR027417">
    <property type="entry name" value="P-loop_NTPase"/>
</dbReference>
<evidence type="ECO:0000256" key="8">
    <source>
        <dbReference type="ARBA" id="ARBA00023136"/>
    </source>
</evidence>
<evidence type="ECO:0000256" key="1">
    <source>
        <dbReference type="ARBA" id="ARBA00004651"/>
    </source>
</evidence>
<dbReference type="PANTHER" id="PTHR43394">
    <property type="entry name" value="ATP-DEPENDENT PERMEASE MDL1, MITOCHONDRIAL"/>
    <property type="match status" value="1"/>
</dbReference>
<dbReference type="PROSITE" id="PS00211">
    <property type="entry name" value="ABC_TRANSPORTER_1"/>
    <property type="match status" value="1"/>
</dbReference>
<dbReference type="Pfam" id="PF00664">
    <property type="entry name" value="ABC_membrane"/>
    <property type="match status" value="1"/>
</dbReference>
<dbReference type="Proteomes" id="UP000623681">
    <property type="component" value="Unassembled WGS sequence"/>
</dbReference>
<dbReference type="SUPFAM" id="SSF90123">
    <property type="entry name" value="ABC transporter transmembrane region"/>
    <property type="match status" value="1"/>
</dbReference>
<dbReference type="InterPro" id="IPR017871">
    <property type="entry name" value="ABC_transporter-like_CS"/>
</dbReference>
<dbReference type="InterPro" id="IPR011527">
    <property type="entry name" value="ABC1_TM_dom"/>
</dbReference>
<feature type="transmembrane region" description="Helical" evidence="9">
    <location>
        <begin position="138"/>
        <end position="158"/>
    </location>
</feature>
<dbReference type="EMBL" id="JAESWA010000015">
    <property type="protein sequence ID" value="MBL4930730.1"/>
    <property type="molecule type" value="Genomic_DNA"/>
</dbReference>
<dbReference type="Gene3D" id="3.40.50.300">
    <property type="entry name" value="P-loop containing nucleotide triphosphate hydrolases"/>
    <property type="match status" value="1"/>
</dbReference>
<feature type="transmembrane region" description="Helical" evidence="9">
    <location>
        <begin position="20"/>
        <end position="42"/>
    </location>
</feature>
<dbReference type="SUPFAM" id="SSF52540">
    <property type="entry name" value="P-loop containing nucleoside triphosphate hydrolases"/>
    <property type="match status" value="1"/>
</dbReference>
<sequence>MKKNTLLRILGYLGNYKLLFVASIICAILSVIMSLISPYLIGVAIDNMVAQGMVDFEYIAKSLFSLFIIYAISNTLVWLLSYLTNYISFKATNDMRRELFNNMNQFPLKFYDTSNHGDIISRFTNDIDAVSDGMVQGISTLLTGISTIIGAIGFMIYINPSMTLVVLVSAPASFFVARYVTKNSQRMFKEQAKTLGNLNGYVEEYIGGLQVVQLFNAEEEIFNKFKKINNELYDTGVKAQFYGSLTNPSTRLINNMTYSIVGIIGGIAAILGKITVGNISSFLIYSNLFAKPFNEISGVLTQIQAAIASADRIFNVMDMKQEKKDGTISHSRLIETNEIGNLVFKDVSFSYSTDISLIKNFNLKVKAGSRIAIVGKTGSGKTTLVNLLMRFYDINSGSIYLDNADISEISRDKLRRYFGIVLQDSWLFEGTIFDNIAYGEPDASYEEVVKVAKEVGAHNFIMQLPKGYSTTISSAGENLSQGQKQLITIARVMLINPPMLILDEATSNIDTRTEIRIQKAFLKLLNGRTSFIIAHRLSTIKEADLILVMDNGNVVESGNHDQLIKMKSYYYKLYNSQFEDI</sequence>
<dbReference type="SMART" id="SM00382">
    <property type="entry name" value="AAA"/>
    <property type="match status" value="1"/>
</dbReference>
<dbReference type="CDD" id="cd18547">
    <property type="entry name" value="ABC_6TM_Tm288_like"/>
    <property type="match status" value="1"/>
</dbReference>
<keyword evidence="5" id="KW-0547">Nucleotide-binding</keyword>
<dbReference type="FunFam" id="1.20.1560.10:FF:000011">
    <property type="entry name" value="Multidrug ABC transporter ATP-binding protein"/>
    <property type="match status" value="1"/>
</dbReference>
<reference evidence="12" key="1">
    <citation type="submission" date="2021-01" db="EMBL/GenBank/DDBJ databases">
        <title>Genome public.</title>
        <authorList>
            <person name="Liu C."/>
            <person name="Sun Q."/>
        </authorList>
    </citation>
    <scope>NUCLEOTIDE SEQUENCE</scope>
    <source>
        <strain evidence="12">YIM B02565</strain>
    </source>
</reference>
<keyword evidence="7 9" id="KW-1133">Transmembrane helix</keyword>
<keyword evidence="2" id="KW-0813">Transport</keyword>
<protein>
    <submittedName>
        <fullName evidence="12">ABC transporter ATP-binding protein</fullName>
    </submittedName>
</protein>
<dbReference type="RefSeq" id="WP_202766113.1">
    <property type="nucleotide sequence ID" value="NZ_JAESWA010000015.1"/>
</dbReference>
<dbReference type="InterPro" id="IPR039421">
    <property type="entry name" value="Type_1_exporter"/>
</dbReference>
<dbReference type="GO" id="GO:0005524">
    <property type="term" value="F:ATP binding"/>
    <property type="evidence" value="ECO:0007669"/>
    <property type="project" value="UniProtKB-KW"/>
</dbReference>
<keyword evidence="6 12" id="KW-0067">ATP-binding</keyword>
<feature type="domain" description="ABC transmembrane type-1" evidence="11">
    <location>
        <begin position="21"/>
        <end position="305"/>
    </location>
</feature>
<evidence type="ECO:0000256" key="2">
    <source>
        <dbReference type="ARBA" id="ARBA00022448"/>
    </source>
</evidence>
<dbReference type="PROSITE" id="PS50893">
    <property type="entry name" value="ABC_TRANSPORTER_2"/>
    <property type="match status" value="1"/>
</dbReference>
<organism evidence="12 13">
    <name type="scientific">Clostridium paridis</name>
    <dbReference type="NCBI Taxonomy" id="2803863"/>
    <lineage>
        <taxon>Bacteria</taxon>
        <taxon>Bacillati</taxon>
        <taxon>Bacillota</taxon>
        <taxon>Clostridia</taxon>
        <taxon>Eubacteriales</taxon>
        <taxon>Clostridiaceae</taxon>
        <taxon>Clostridium</taxon>
    </lineage>
</organism>
<evidence type="ECO:0000256" key="3">
    <source>
        <dbReference type="ARBA" id="ARBA00022475"/>
    </source>
</evidence>
<proteinExistence type="predicted"/>
<evidence type="ECO:0000256" key="5">
    <source>
        <dbReference type="ARBA" id="ARBA00022741"/>
    </source>
</evidence>
<keyword evidence="8 9" id="KW-0472">Membrane</keyword>
<feature type="transmembrane region" description="Helical" evidence="9">
    <location>
        <begin position="164"/>
        <end position="181"/>
    </location>
</feature>
<feature type="transmembrane region" description="Helical" evidence="9">
    <location>
        <begin position="62"/>
        <end position="87"/>
    </location>
</feature>
<feature type="transmembrane region" description="Helical" evidence="9">
    <location>
        <begin position="260"/>
        <end position="285"/>
    </location>
</feature>
<feature type="domain" description="ABC transporter" evidence="10">
    <location>
        <begin position="342"/>
        <end position="576"/>
    </location>
</feature>
<dbReference type="Pfam" id="PF00005">
    <property type="entry name" value="ABC_tran"/>
    <property type="match status" value="1"/>
</dbReference>
<accession>A0A937FDC4</accession>
<dbReference type="PROSITE" id="PS50929">
    <property type="entry name" value="ABC_TM1F"/>
    <property type="match status" value="1"/>
</dbReference>
<name>A0A937FDC4_9CLOT</name>
<evidence type="ECO:0000256" key="4">
    <source>
        <dbReference type="ARBA" id="ARBA00022692"/>
    </source>
</evidence>
<keyword evidence="4 9" id="KW-0812">Transmembrane</keyword>